<sequence length="34" mass="3894">DRSHVPELPAALGRPQRLGSLHVPVLRRRSRRPL</sequence>
<name>A0A6J4RGT5_9ACTN</name>
<feature type="non-terminal residue" evidence="1">
    <location>
        <position position="1"/>
    </location>
</feature>
<dbReference type="EMBL" id="CADCVP010000024">
    <property type="protein sequence ID" value="CAA9472347.1"/>
    <property type="molecule type" value="Genomic_DNA"/>
</dbReference>
<accession>A0A6J4RGT5</accession>
<gene>
    <name evidence="1" type="ORF">AVDCRST_MAG69-183</name>
</gene>
<organism evidence="1">
    <name type="scientific">uncultured Solirubrobacteraceae bacterium</name>
    <dbReference type="NCBI Taxonomy" id="1162706"/>
    <lineage>
        <taxon>Bacteria</taxon>
        <taxon>Bacillati</taxon>
        <taxon>Actinomycetota</taxon>
        <taxon>Thermoleophilia</taxon>
        <taxon>Solirubrobacterales</taxon>
        <taxon>Solirubrobacteraceae</taxon>
        <taxon>environmental samples</taxon>
    </lineage>
</organism>
<feature type="non-terminal residue" evidence="1">
    <location>
        <position position="34"/>
    </location>
</feature>
<reference evidence="1" key="1">
    <citation type="submission" date="2020-02" db="EMBL/GenBank/DDBJ databases">
        <authorList>
            <person name="Meier V. D."/>
        </authorList>
    </citation>
    <scope>NUCLEOTIDE SEQUENCE</scope>
    <source>
        <strain evidence="1">AVDCRST_MAG69</strain>
    </source>
</reference>
<proteinExistence type="predicted"/>
<dbReference type="AlphaFoldDB" id="A0A6J4RGT5"/>
<evidence type="ECO:0000313" key="1">
    <source>
        <dbReference type="EMBL" id="CAA9472347.1"/>
    </source>
</evidence>
<protein>
    <submittedName>
        <fullName evidence="1">Uncharacterized protein</fullName>
    </submittedName>
</protein>